<dbReference type="InterPro" id="IPR052905">
    <property type="entry name" value="LD-transpeptidase_YkuD-like"/>
</dbReference>
<evidence type="ECO:0000256" key="7">
    <source>
        <dbReference type="PROSITE-ProRule" id="PRU01373"/>
    </source>
</evidence>
<evidence type="ECO:0000313" key="10">
    <source>
        <dbReference type="Proteomes" id="UP000194432"/>
    </source>
</evidence>
<feature type="active site" description="Proton donor/acceptor" evidence="7">
    <location>
        <position position="426"/>
    </location>
</feature>
<dbReference type="PANTHER" id="PTHR41533:SF2">
    <property type="entry name" value="BLR7131 PROTEIN"/>
    <property type="match status" value="1"/>
</dbReference>
<sequence length="541" mass="58820">MRHIRVPFLPISSALSFFLDASAMLRSTLLALCLAASAAVVGAAPWLVDGRPAPVAHQAVNILSGAAAEGLQPEDYHAAALAQAVADAAHGPALDADAALRLEDALTTSVQRYLGDLRSGRIDPRQIHQNYTAPALPHADAATALQNALAAPSLADAVRATAPPVPLYASLRNELARYRALGNPAAWDAPLPPLPGRKLEPGQSWAGLAQLTQRLVVLGDLPADAQAPAFYDEALQNGVKAFQERHALATDGVIGKGTLDALAVSPAARAHQIELSMERLRWTPLLRGPRMIVVNIPEFVLRAYEVQGGRVSLQLAMKVIVGKALDTRTPLFDEDMRFIEFSPYWNIPPSIARSETIPRLRRDPGYLQQQGMEFVGANGQVHTTLSAEHLDAVLRGQMRIRQRPGPKNALGDIKFVFPNNNNIYLHHTPAPLLFQRDRRDFSHGCIRIEDPVALAQFVLRNDPAWPESRIREAMARGQSATLPLAEPLPVVIAYSTAIVKQGKLHFFADLYGQDKLLDRALRQQSEQRRLRAGPGLPAAAQ</sequence>
<dbReference type="PROSITE" id="PS52029">
    <property type="entry name" value="LD_TPASE"/>
    <property type="match status" value="1"/>
</dbReference>
<dbReference type="RefSeq" id="WP_236748417.1">
    <property type="nucleotide sequence ID" value="NZ_CP021361.1"/>
</dbReference>
<dbReference type="PANTHER" id="PTHR41533">
    <property type="entry name" value="L,D-TRANSPEPTIDASE HI_1667-RELATED"/>
    <property type="match status" value="1"/>
</dbReference>
<dbReference type="Pfam" id="PF03734">
    <property type="entry name" value="YkuD"/>
    <property type="match status" value="1"/>
</dbReference>
<dbReference type="EMBL" id="CP021361">
    <property type="protein sequence ID" value="ART52337.1"/>
    <property type="molecule type" value="Genomic_DNA"/>
</dbReference>
<evidence type="ECO:0000313" key="9">
    <source>
        <dbReference type="EMBL" id="ART52337.1"/>
    </source>
</evidence>
<name>A0A240U4J6_9BURK</name>
<dbReference type="GO" id="GO:0004180">
    <property type="term" value="F:carboxypeptidase activity"/>
    <property type="evidence" value="ECO:0007669"/>
    <property type="project" value="UniProtKB-ARBA"/>
</dbReference>
<dbReference type="UniPathway" id="UPA00219"/>
<evidence type="ECO:0000256" key="4">
    <source>
        <dbReference type="ARBA" id="ARBA00022960"/>
    </source>
</evidence>
<accession>A0A240U4J6</accession>
<keyword evidence="6 7" id="KW-0961">Cell wall biogenesis/degradation</keyword>
<comment type="similarity">
    <text evidence="2">Belongs to the YkuD family.</text>
</comment>
<feature type="active site" description="Nucleophile" evidence="7">
    <location>
        <position position="445"/>
    </location>
</feature>
<dbReference type="GO" id="GO:0016740">
    <property type="term" value="F:transferase activity"/>
    <property type="evidence" value="ECO:0007669"/>
    <property type="project" value="UniProtKB-KW"/>
</dbReference>
<dbReference type="InterPro" id="IPR002477">
    <property type="entry name" value="Peptidoglycan-bd-like"/>
</dbReference>
<dbReference type="InterPro" id="IPR038063">
    <property type="entry name" value="Transpep_catalytic_dom"/>
</dbReference>
<protein>
    <submittedName>
        <fullName evidence="9">Murein L,D-transpeptidase</fullName>
    </submittedName>
</protein>
<dbReference type="GO" id="GO:0008360">
    <property type="term" value="P:regulation of cell shape"/>
    <property type="evidence" value="ECO:0007669"/>
    <property type="project" value="UniProtKB-UniRule"/>
</dbReference>
<dbReference type="Gene3D" id="2.40.440.10">
    <property type="entry name" value="L,D-transpeptidase catalytic domain-like"/>
    <property type="match status" value="1"/>
</dbReference>
<evidence type="ECO:0000256" key="6">
    <source>
        <dbReference type="ARBA" id="ARBA00023316"/>
    </source>
</evidence>
<gene>
    <name evidence="9" type="ORF">CBP34_12650</name>
</gene>
<dbReference type="Gene3D" id="1.10.101.10">
    <property type="entry name" value="PGBD-like superfamily/PGBD"/>
    <property type="match status" value="1"/>
</dbReference>
<dbReference type="CDD" id="cd16913">
    <property type="entry name" value="YkuD_like"/>
    <property type="match status" value="1"/>
</dbReference>
<keyword evidence="4 7" id="KW-0133">Cell shape</keyword>
<dbReference type="Pfam" id="PF01471">
    <property type="entry name" value="PG_binding_1"/>
    <property type="match status" value="1"/>
</dbReference>
<dbReference type="Pfam" id="PF20142">
    <property type="entry name" value="Scaffold"/>
    <property type="match status" value="1"/>
</dbReference>
<dbReference type="InterPro" id="IPR045380">
    <property type="entry name" value="LD_TPept_scaffold_dom"/>
</dbReference>
<comment type="pathway">
    <text evidence="1 7">Cell wall biogenesis; peptidoglycan biosynthesis.</text>
</comment>
<dbReference type="Proteomes" id="UP000194432">
    <property type="component" value="Chromosome 1"/>
</dbReference>
<evidence type="ECO:0000256" key="3">
    <source>
        <dbReference type="ARBA" id="ARBA00022679"/>
    </source>
</evidence>
<keyword evidence="5 7" id="KW-0573">Peptidoglycan synthesis</keyword>
<dbReference type="GO" id="GO:0009252">
    <property type="term" value="P:peptidoglycan biosynthetic process"/>
    <property type="evidence" value="ECO:0007669"/>
    <property type="project" value="UniProtKB-UniPathway"/>
</dbReference>
<dbReference type="SUPFAM" id="SSF47090">
    <property type="entry name" value="PGBD-like"/>
    <property type="match status" value="1"/>
</dbReference>
<dbReference type="KEGG" id="acin:CBP34_12650"/>
<dbReference type="SUPFAM" id="SSF141523">
    <property type="entry name" value="L,D-transpeptidase catalytic domain-like"/>
    <property type="match status" value="1"/>
</dbReference>
<dbReference type="InterPro" id="IPR005490">
    <property type="entry name" value="LD_TPept_cat_dom"/>
</dbReference>
<dbReference type="GO" id="GO:0071555">
    <property type="term" value="P:cell wall organization"/>
    <property type="evidence" value="ECO:0007669"/>
    <property type="project" value="UniProtKB-UniRule"/>
</dbReference>
<organism evidence="9 10">
    <name type="scientific">Acidovorax carolinensis</name>
    <dbReference type="NCBI Taxonomy" id="553814"/>
    <lineage>
        <taxon>Bacteria</taxon>
        <taxon>Pseudomonadati</taxon>
        <taxon>Pseudomonadota</taxon>
        <taxon>Betaproteobacteria</taxon>
        <taxon>Burkholderiales</taxon>
        <taxon>Comamonadaceae</taxon>
        <taxon>Acidovorax</taxon>
    </lineage>
</organism>
<dbReference type="InterPro" id="IPR036366">
    <property type="entry name" value="PGBDSf"/>
</dbReference>
<dbReference type="InterPro" id="IPR036365">
    <property type="entry name" value="PGBD-like_sf"/>
</dbReference>
<evidence type="ECO:0000256" key="2">
    <source>
        <dbReference type="ARBA" id="ARBA00005992"/>
    </source>
</evidence>
<keyword evidence="3" id="KW-0808">Transferase</keyword>
<dbReference type="AlphaFoldDB" id="A0A240U4J6"/>
<keyword evidence="10" id="KW-1185">Reference proteome</keyword>
<evidence type="ECO:0000256" key="1">
    <source>
        <dbReference type="ARBA" id="ARBA00004752"/>
    </source>
</evidence>
<evidence type="ECO:0000259" key="8">
    <source>
        <dbReference type="PROSITE" id="PS52029"/>
    </source>
</evidence>
<proteinExistence type="inferred from homology"/>
<evidence type="ECO:0000256" key="5">
    <source>
        <dbReference type="ARBA" id="ARBA00022984"/>
    </source>
</evidence>
<feature type="domain" description="L,D-TPase catalytic" evidence="8">
    <location>
        <begin position="290"/>
        <end position="473"/>
    </location>
</feature>
<reference evidence="9 10" key="1">
    <citation type="submission" date="2017-05" db="EMBL/GenBank/DDBJ databases">
        <title>Polyphasic characterization of four soil-derived phenanthrene-degrading Acidovorax strains and proposal of Acidovorax phenanthrenivorans sp. nov.</title>
        <authorList>
            <person name="Singleton D.R."/>
            <person name="Lee J."/>
            <person name="Dickey A.N."/>
            <person name="Stroud A."/>
            <person name="Scholl E.H."/>
            <person name="Wright F.A."/>
            <person name="Aitken M.D."/>
        </authorList>
    </citation>
    <scope>NUCLEOTIDE SEQUENCE [LARGE SCALE GENOMIC DNA]</scope>
    <source>
        <strain evidence="9">NA3</strain>
    </source>
</reference>